<feature type="transmembrane region" description="Helical" evidence="2">
    <location>
        <begin position="108"/>
        <end position="130"/>
    </location>
</feature>
<sequence length="175" mass="19700">MKTYQLTGSGLISIGQGCLLKTNEITIYPSKIHSSEIKILPDLPAPTIAPINDIIKITLPQWSAGNQNNNSQTKLYQDTEQFGDRIQLLMQEEDQTPTASEEISYHDIHHYVMIYVMFAIVAISGVIYALRRVRCRWQVPLAAARAETSTTPPLPSTRRSTMPGTRPQTERIEMD</sequence>
<gene>
    <name evidence="3" type="ORF">SPLIT_LOCUS2874</name>
</gene>
<feature type="compositionally biased region" description="Low complexity" evidence="1">
    <location>
        <begin position="148"/>
        <end position="161"/>
    </location>
</feature>
<name>A0A9P0I104_SPOLI</name>
<keyword evidence="2" id="KW-0812">Transmembrane</keyword>
<dbReference type="PROSITE" id="PS51257">
    <property type="entry name" value="PROKAR_LIPOPROTEIN"/>
    <property type="match status" value="1"/>
</dbReference>
<dbReference type="Proteomes" id="UP001153321">
    <property type="component" value="Chromosome 15"/>
</dbReference>
<proteinExistence type="predicted"/>
<protein>
    <submittedName>
        <fullName evidence="3">Uncharacterized protein</fullName>
    </submittedName>
</protein>
<evidence type="ECO:0000313" key="3">
    <source>
        <dbReference type="EMBL" id="CAH1637516.1"/>
    </source>
</evidence>
<evidence type="ECO:0000256" key="1">
    <source>
        <dbReference type="SAM" id="MobiDB-lite"/>
    </source>
</evidence>
<accession>A0A9P0I104</accession>
<reference evidence="3" key="1">
    <citation type="submission" date="2022-02" db="EMBL/GenBank/DDBJ databases">
        <authorList>
            <person name="King R."/>
        </authorList>
    </citation>
    <scope>NUCLEOTIDE SEQUENCE</scope>
</reference>
<feature type="region of interest" description="Disordered" evidence="1">
    <location>
        <begin position="146"/>
        <end position="175"/>
    </location>
</feature>
<keyword evidence="2" id="KW-0472">Membrane</keyword>
<organism evidence="3 4">
    <name type="scientific">Spodoptera littoralis</name>
    <name type="common">Egyptian cotton leafworm</name>
    <dbReference type="NCBI Taxonomy" id="7109"/>
    <lineage>
        <taxon>Eukaryota</taxon>
        <taxon>Metazoa</taxon>
        <taxon>Ecdysozoa</taxon>
        <taxon>Arthropoda</taxon>
        <taxon>Hexapoda</taxon>
        <taxon>Insecta</taxon>
        <taxon>Pterygota</taxon>
        <taxon>Neoptera</taxon>
        <taxon>Endopterygota</taxon>
        <taxon>Lepidoptera</taxon>
        <taxon>Glossata</taxon>
        <taxon>Ditrysia</taxon>
        <taxon>Noctuoidea</taxon>
        <taxon>Noctuidae</taxon>
        <taxon>Amphipyrinae</taxon>
        <taxon>Spodoptera</taxon>
    </lineage>
</organism>
<evidence type="ECO:0000313" key="4">
    <source>
        <dbReference type="Proteomes" id="UP001153321"/>
    </source>
</evidence>
<dbReference type="AlphaFoldDB" id="A0A9P0I104"/>
<evidence type="ECO:0000256" key="2">
    <source>
        <dbReference type="SAM" id="Phobius"/>
    </source>
</evidence>
<keyword evidence="4" id="KW-1185">Reference proteome</keyword>
<keyword evidence="2" id="KW-1133">Transmembrane helix</keyword>
<dbReference type="EMBL" id="LR824546">
    <property type="protein sequence ID" value="CAH1637516.1"/>
    <property type="molecule type" value="Genomic_DNA"/>
</dbReference>